<dbReference type="Gene3D" id="3.50.40.10">
    <property type="entry name" value="Phenylalanyl-trna Synthetase, Chain B, domain 3"/>
    <property type="match status" value="1"/>
</dbReference>
<dbReference type="GO" id="GO:0009328">
    <property type="term" value="C:phenylalanine-tRNA ligase complex"/>
    <property type="evidence" value="ECO:0007669"/>
    <property type="project" value="TreeGrafter"/>
</dbReference>
<dbReference type="Gene3D" id="3.30.56.10">
    <property type="match status" value="2"/>
</dbReference>
<dbReference type="Pfam" id="PF01588">
    <property type="entry name" value="tRNA_bind"/>
    <property type="match status" value="1"/>
</dbReference>
<dbReference type="InterPro" id="IPR033714">
    <property type="entry name" value="tRNA_bind_bactPheRS"/>
</dbReference>
<dbReference type="GO" id="GO:0000287">
    <property type="term" value="F:magnesium ion binding"/>
    <property type="evidence" value="ECO:0007669"/>
    <property type="project" value="InterPro"/>
</dbReference>
<dbReference type="EMBL" id="OB677844">
    <property type="protein sequence ID" value="CAD7236284.1"/>
    <property type="molecule type" value="Genomic_DNA"/>
</dbReference>
<dbReference type="PANTHER" id="PTHR10947:SF0">
    <property type="entry name" value="PHENYLALANINE--TRNA LIGASE BETA SUBUNIT"/>
    <property type="match status" value="1"/>
</dbReference>
<dbReference type="InterPro" id="IPR009061">
    <property type="entry name" value="DNA-bd_dom_put_sf"/>
</dbReference>
<evidence type="ECO:0000256" key="1">
    <source>
        <dbReference type="ARBA" id="ARBA00004496"/>
    </source>
</evidence>
<keyword evidence="6" id="KW-0820">tRNA-binding</keyword>
<dbReference type="GO" id="GO:0000049">
    <property type="term" value="F:tRNA binding"/>
    <property type="evidence" value="ECO:0007669"/>
    <property type="project" value="UniProtKB-UniRule"/>
</dbReference>
<dbReference type="GO" id="GO:0004826">
    <property type="term" value="F:phenylalanine-tRNA ligase activity"/>
    <property type="evidence" value="ECO:0007669"/>
    <property type="project" value="UniProtKB-EC"/>
</dbReference>
<dbReference type="FunFam" id="2.40.50.140:FF:000045">
    <property type="entry name" value="Phenylalanine--tRNA ligase beta subunit"/>
    <property type="match status" value="1"/>
</dbReference>
<comment type="subcellular location">
    <subcellularLocation>
        <location evidence="1">Cytoplasm</location>
    </subcellularLocation>
</comment>
<dbReference type="NCBIfam" id="NF045760">
    <property type="entry name" value="YtpR"/>
    <property type="match status" value="1"/>
</dbReference>
<proteinExistence type="inferred from homology"/>
<protein>
    <recommendedName>
        <fullName evidence="4">Phenylalanine--tRNA ligase beta subunit</fullName>
    </recommendedName>
    <alternativeName>
        <fullName evidence="8">Phenylalanyl-tRNA synthetase beta subunit</fullName>
    </alternativeName>
</protein>
<evidence type="ECO:0000313" key="10">
    <source>
        <dbReference type="EMBL" id="CAD7236284.1"/>
    </source>
</evidence>
<evidence type="ECO:0000256" key="2">
    <source>
        <dbReference type="ARBA" id="ARBA00008653"/>
    </source>
</evidence>
<evidence type="ECO:0000256" key="4">
    <source>
        <dbReference type="ARBA" id="ARBA00017032"/>
    </source>
</evidence>
<organism evidence="10">
    <name type="scientific">Cyprideis torosa</name>
    <dbReference type="NCBI Taxonomy" id="163714"/>
    <lineage>
        <taxon>Eukaryota</taxon>
        <taxon>Metazoa</taxon>
        <taxon>Ecdysozoa</taxon>
        <taxon>Arthropoda</taxon>
        <taxon>Crustacea</taxon>
        <taxon>Oligostraca</taxon>
        <taxon>Ostracoda</taxon>
        <taxon>Podocopa</taxon>
        <taxon>Podocopida</taxon>
        <taxon>Cytherocopina</taxon>
        <taxon>Cytheroidea</taxon>
        <taxon>Cytherideidae</taxon>
        <taxon>Cyprideis</taxon>
    </lineage>
</organism>
<dbReference type="GO" id="GO:0005524">
    <property type="term" value="F:ATP binding"/>
    <property type="evidence" value="ECO:0007669"/>
    <property type="project" value="InterPro"/>
</dbReference>
<evidence type="ECO:0000256" key="3">
    <source>
        <dbReference type="ARBA" id="ARBA00011209"/>
    </source>
</evidence>
<comment type="catalytic activity">
    <reaction evidence="9">
        <text>tRNA(Phe) + L-phenylalanine + ATP = L-phenylalanyl-tRNA(Phe) + AMP + diphosphate + H(+)</text>
        <dbReference type="Rhea" id="RHEA:19413"/>
        <dbReference type="Rhea" id="RHEA-COMP:9668"/>
        <dbReference type="Rhea" id="RHEA-COMP:9699"/>
        <dbReference type="ChEBI" id="CHEBI:15378"/>
        <dbReference type="ChEBI" id="CHEBI:30616"/>
        <dbReference type="ChEBI" id="CHEBI:33019"/>
        <dbReference type="ChEBI" id="CHEBI:58095"/>
        <dbReference type="ChEBI" id="CHEBI:78442"/>
        <dbReference type="ChEBI" id="CHEBI:78531"/>
        <dbReference type="ChEBI" id="CHEBI:456215"/>
        <dbReference type="EC" id="6.1.1.20"/>
    </reaction>
</comment>
<dbReference type="Pfam" id="PF03484">
    <property type="entry name" value="B5"/>
    <property type="match status" value="1"/>
</dbReference>
<reference evidence="10" key="1">
    <citation type="submission" date="2020-11" db="EMBL/GenBank/DDBJ databases">
        <authorList>
            <person name="Tran Van P."/>
        </authorList>
    </citation>
    <scope>NUCLEOTIDE SEQUENCE</scope>
</reference>
<dbReference type="SUPFAM" id="SSF46955">
    <property type="entry name" value="Putative DNA-binding domain"/>
    <property type="match status" value="1"/>
</dbReference>
<dbReference type="Gene3D" id="2.40.50.140">
    <property type="entry name" value="Nucleic acid-binding proteins"/>
    <property type="match status" value="1"/>
</dbReference>
<dbReference type="GO" id="GO:0006432">
    <property type="term" value="P:phenylalanyl-tRNA aminoacylation"/>
    <property type="evidence" value="ECO:0007669"/>
    <property type="project" value="InterPro"/>
</dbReference>
<feature type="non-terminal residue" evidence="10">
    <location>
        <position position="530"/>
    </location>
</feature>
<dbReference type="SUPFAM" id="SSF50249">
    <property type="entry name" value="Nucleic acid-binding proteins"/>
    <property type="match status" value="1"/>
</dbReference>
<evidence type="ECO:0000256" key="7">
    <source>
        <dbReference type="ARBA" id="ARBA00022884"/>
    </source>
</evidence>
<dbReference type="SMART" id="SM00874">
    <property type="entry name" value="B5"/>
    <property type="match status" value="1"/>
</dbReference>
<dbReference type="OrthoDB" id="6382010at2759"/>
<keyword evidence="5" id="KW-0963">Cytoplasm</keyword>
<dbReference type="InterPro" id="IPR002547">
    <property type="entry name" value="tRNA-bd_dom"/>
</dbReference>
<dbReference type="InterPro" id="IPR005147">
    <property type="entry name" value="tRNA_synthase_B5-dom"/>
</dbReference>
<dbReference type="SUPFAM" id="SSF56037">
    <property type="entry name" value="PheT/TilS domain"/>
    <property type="match status" value="1"/>
</dbReference>
<accession>A0A7R8WSC3</accession>
<evidence type="ECO:0000256" key="9">
    <source>
        <dbReference type="ARBA" id="ARBA00049255"/>
    </source>
</evidence>
<comment type="subunit">
    <text evidence="3">Tetramer of two alpha and two beta subunits.</text>
</comment>
<dbReference type="PROSITE" id="PS51483">
    <property type="entry name" value="B5"/>
    <property type="match status" value="1"/>
</dbReference>
<dbReference type="PROSITE" id="PS50886">
    <property type="entry name" value="TRBD"/>
    <property type="match status" value="1"/>
</dbReference>
<dbReference type="InterPro" id="IPR045060">
    <property type="entry name" value="Phe-tRNA-ligase_IIc_bsu"/>
</dbReference>
<gene>
    <name evidence="10" type="ORF">CTOB1V02_LOCUS14099</name>
</gene>
<comment type="similarity">
    <text evidence="2">Belongs to the phenylalanyl-tRNA synthetase beta subunit family. Type 1 subfamily.</text>
</comment>
<dbReference type="PANTHER" id="PTHR10947">
    <property type="entry name" value="PHENYLALANYL-TRNA SYNTHETASE BETA CHAIN AND LEUCINE-RICH REPEAT-CONTAINING PROTEIN 47"/>
    <property type="match status" value="1"/>
</dbReference>
<dbReference type="Pfam" id="PF03483">
    <property type="entry name" value="B3_4"/>
    <property type="match status" value="1"/>
</dbReference>
<sequence>MKFTFNWLKEHLDTDKSLNEITDKLTALGLELEEAIDPTEIYAPFKVAYVESATKHPDADKLQVCIVDTGAEKIQVVCGAPNARTGMKAIFAPNGAYIPGTDTTLKKGKIRGQESNGMLVSEREMGLSDEHNGIIDLPEDTKIGTLFTDIFSMNDPIIDIALTPDRADCAGVRGIARDLAAAGMGTLKPLNTSPVKSNGQSDISVDINAPEQCPLFLGRMIKGIENKQSPTWMQNRLKAVGLRPISALVDITNYITLDLCRPLHVYDADLVKGDITVRLSNKGESFDALNDKSYTLDEGMTAITDDNGVLGLGGIVGGVSTGVSETTQNIFLECAYFDPYATAKTGRALQVDSDARYRFDRGVDPEFTAQGIEVATRLILEICGGEPSDVVTAGTMPGWKHEIDFDFAYTQKLSGMIVPESQQIKILEDLGFTISTDNGVHKVTPPSWRGDVEGKADLVEEIIRVIGYDKIEAISVRSQNAIADTAETPHATSVRLSRTALAARGLNECVTWSLMPRGLAAHFGSNDNAL</sequence>
<dbReference type="InterPro" id="IPR005146">
    <property type="entry name" value="B3/B4_tRNA-bd"/>
</dbReference>
<evidence type="ECO:0000256" key="6">
    <source>
        <dbReference type="ARBA" id="ARBA00022555"/>
    </source>
</evidence>
<dbReference type="InterPro" id="IPR020825">
    <property type="entry name" value="Phe-tRNA_synthase-like_B3/B4"/>
</dbReference>
<name>A0A7R8WSC3_9CRUS</name>
<dbReference type="AlphaFoldDB" id="A0A7R8WSC3"/>
<evidence type="ECO:0000256" key="5">
    <source>
        <dbReference type="ARBA" id="ARBA00022490"/>
    </source>
</evidence>
<keyword evidence="7" id="KW-0694">RNA-binding</keyword>
<dbReference type="NCBIfam" id="TIGR00472">
    <property type="entry name" value="pheT_bact"/>
    <property type="match status" value="1"/>
</dbReference>
<dbReference type="CDD" id="cd02796">
    <property type="entry name" value="tRNA_bind_bactPheRS"/>
    <property type="match status" value="1"/>
</dbReference>
<dbReference type="InterPro" id="IPR012340">
    <property type="entry name" value="NA-bd_OB-fold"/>
</dbReference>
<dbReference type="SMART" id="SM00873">
    <property type="entry name" value="B3_4"/>
    <property type="match status" value="1"/>
</dbReference>
<dbReference type="InterPro" id="IPR004532">
    <property type="entry name" value="Phe-tRNA-ligase_IIc_bsu_bact"/>
</dbReference>
<evidence type="ECO:0000256" key="8">
    <source>
        <dbReference type="ARBA" id="ARBA00033189"/>
    </source>
</evidence>